<organism evidence="2 3">
    <name type="scientific">Aureococcus anophagefferens</name>
    <name type="common">Harmful bloom alga</name>
    <dbReference type="NCBI Taxonomy" id="44056"/>
    <lineage>
        <taxon>Eukaryota</taxon>
        <taxon>Sar</taxon>
        <taxon>Stramenopiles</taxon>
        <taxon>Ochrophyta</taxon>
        <taxon>Pelagophyceae</taxon>
        <taxon>Pelagomonadales</taxon>
        <taxon>Pelagomonadaceae</taxon>
        <taxon>Aureococcus</taxon>
    </lineage>
</organism>
<dbReference type="SUPFAM" id="SSF54171">
    <property type="entry name" value="DNA-binding domain"/>
    <property type="match status" value="1"/>
</dbReference>
<accession>A0ABR1FJB2</accession>
<feature type="region of interest" description="Disordered" evidence="1">
    <location>
        <begin position="53"/>
        <end position="126"/>
    </location>
</feature>
<proteinExistence type="predicted"/>
<dbReference type="EMBL" id="JBBJCI010000372">
    <property type="protein sequence ID" value="KAK7231923.1"/>
    <property type="molecule type" value="Genomic_DNA"/>
</dbReference>
<comment type="caution">
    <text evidence="2">The sequence shown here is derived from an EMBL/GenBank/DDBJ whole genome shotgun (WGS) entry which is preliminary data.</text>
</comment>
<reference evidence="2 3" key="1">
    <citation type="submission" date="2024-03" db="EMBL/GenBank/DDBJ databases">
        <title>Aureococcus anophagefferens CCMP1851 and Kratosvirus quantuckense: Draft genome of a second virus-susceptible host strain in the model system.</title>
        <authorList>
            <person name="Chase E."/>
            <person name="Truchon A.R."/>
            <person name="Schepens W."/>
            <person name="Wilhelm S.W."/>
        </authorList>
    </citation>
    <scope>NUCLEOTIDE SEQUENCE [LARGE SCALE GENOMIC DNA]</scope>
    <source>
        <strain evidence="2 3">CCMP1851</strain>
    </source>
</reference>
<feature type="compositionally biased region" description="Basic and acidic residues" evidence="1">
    <location>
        <begin position="299"/>
        <end position="314"/>
    </location>
</feature>
<gene>
    <name evidence="2" type="ORF">SO694_00083060</name>
</gene>
<evidence type="ECO:0008006" key="4">
    <source>
        <dbReference type="Google" id="ProtNLM"/>
    </source>
</evidence>
<dbReference type="InterPro" id="IPR016177">
    <property type="entry name" value="DNA-bd_dom_sf"/>
</dbReference>
<sequence length="362" mass="39978">MGRAPRRASTPPACVVIDDDDEDQCAKCFESMPIMDGHYDDNEAFVCGLCSSNSQPSTRGEKRALAPSTGVSEASEDESSDSDFDAAPVSTKARRARAARSVRAPDATAPASAGQRPGAAATSDDAVAGRRGKHFSSRFYGVCWHWQENPWAAIYRDEHGNDVHIAYFYDEEAAARAYNAKIAKLGLSHCRATNADIGGVLQSKPEMSSQYMNVSWNNYHRHWTVFVTASKVGLKRRKGLGNYDEEQLAAHAQDRFWREAVPSMFADKANFPAINPPTDADIRAFEHMSAADQAAKAERVAKSLKDSAKRDRSGESTPTDVPDLHRDLTLVLTSQNKHYRSLRVCFQSSVVDVIFRLLAFRR</sequence>
<evidence type="ECO:0000313" key="2">
    <source>
        <dbReference type="EMBL" id="KAK7231923.1"/>
    </source>
</evidence>
<dbReference type="Proteomes" id="UP001363151">
    <property type="component" value="Unassembled WGS sequence"/>
</dbReference>
<feature type="region of interest" description="Disordered" evidence="1">
    <location>
        <begin position="299"/>
        <end position="321"/>
    </location>
</feature>
<protein>
    <recommendedName>
        <fullName evidence="4">AP2/ERF domain-containing protein</fullName>
    </recommendedName>
</protein>
<keyword evidence="3" id="KW-1185">Reference proteome</keyword>
<name>A0ABR1FJB2_AURAN</name>
<evidence type="ECO:0000313" key="3">
    <source>
        <dbReference type="Proteomes" id="UP001363151"/>
    </source>
</evidence>
<evidence type="ECO:0000256" key="1">
    <source>
        <dbReference type="SAM" id="MobiDB-lite"/>
    </source>
</evidence>
<feature type="compositionally biased region" description="Acidic residues" evidence="1">
    <location>
        <begin position="74"/>
        <end position="84"/>
    </location>
</feature>